<evidence type="ECO:0000313" key="2">
    <source>
        <dbReference type="EMBL" id="NYE10372.1"/>
    </source>
</evidence>
<dbReference type="EMBL" id="JACCBT010000001">
    <property type="protein sequence ID" value="NYE10372.1"/>
    <property type="molecule type" value="Genomic_DNA"/>
</dbReference>
<sequence>MAALAEGRGIRDSKAPDTGHLALSPSGFAHFIACVKRGDMDI</sequence>
<dbReference type="InterPro" id="IPR007278">
    <property type="entry name" value="DUF397"/>
</dbReference>
<proteinExistence type="predicted"/>
<accession>A0A7Y9K977</accession>
<reference evidence="2 3" key="1">
    <citation type="submission" date="2020-07" db="EMBL/GenBank/DDBJ databases">
        <title>Sequencing the genomes of 1000 actinobacteria strains.</title>
        <authorList>
            <person name="Klenk H.-P."/>
        </authorList>
    </citation>
    <scope>NUCLEOTIDE SEQUENCE [LARGE SCALE GENOMIC DNA]</scope>
    <source>
        <strain evidence="2 3">DSM 43461</strain>
    </source>
</reference>
<evidence type="ECO:0000313" key="3">
    <source>
        <dbReference type="Proteomes" id="UP000591272"/>
    </source>
</evidence>
<protein>
    <recommendedName>
        <fullName evidence="1">DUF397 domain-containing protein</fullName>
    </recommendedName>
</protein>
<keyword evidence="3" id="KW-1185">Reference proteome</keyword>
<name>A0A7Y9K977_9ACTN</name>
<dbReference type="AlphaFoldDB" id="A0A7Y9K977"/>
<evidence type="ECO:0000259" key="1">
    <source>
        <dbReference type="Pfam" id="PF04149"/>
    </source>
</evidence>
<comment type="caution">
    <text evidence="2">The sequence shown here is derived from an EMBL/GenBank/DDBJ whole genome shotgun (WGS) entry which is preliminary data.</text>
</comment>
<dbReference type="Proteomes" id="UP000591272">
    <property type="component" value="Unassembled WGS sequence"/>
</dbReference>
<feature type="domain" description="DUF397" evidence="1">
    <location>
        <begin position="4"/>
        <end position="36"/>
    </location>
</feature>
<dbReference type="Pfam" id="PF04149">
    <property type="entry name" value="DUF397"/>
    <property type="match status" value="1"/>
</dbReference>
<gene>
    <name evidence="2" type="ORF">BJ999_000668</name>
</gene>
<organism evidence="2 3">
    <name type="scientific">Actinomadura citrea</name>
    <dbReference type="NCBI Taxonomy" id="46158"/>
    <lineage>
        <taxon>Bacteria</taxon>
        <taxon>Bacillati</taxon>
        <taxon>Actinomycetota</taxon>
        <taxon>Actinomycetes</taxon>
        <taxon>Streptosporangiales</taxon>
        <taxon>Thermomonosporaceae</taxon>
        <taxon>Actinomadura</taxon>
    </lineage>
</organism>